<gene>
    <name evidence="4" type="ORF">SCF082_LOCUS39918</name>
</gene>
<evidence type="ECO:0000256" key="1">
    <source>
        <dbReference type="PROSITE-ProRule" id="PRU00024"/>
    </source>
</evidence>
<accession>A0ABP0Q8A7</accession>
<keyword evidence="1" id="KW-0863">Zinc-finger</keyword>
<protein>
    <submittedName>
        <fullName evidence="4">Protein fem-1-like B</fullName>
    </submittedName>
</protein>
<dbReference type="InterPro" id="IPR000315">
    <property type="entry name" value="Znf_B-box"/>
</dbReference>
<evidence type="ECO:0000256" key="2">
    <source>
        <dbReference type="SAM" id="MobiDB-lite"/>
    </source>
</evidence>
<dbReference type="Proteomes" id="UP001642464">
    <property type="component" value="Unassembled WGS sequence"/>
</dbReference>
<reference evidence="4 5" key="1">
    <citation type="submission" date="2024-02" db="EMBL/GenBank/DDBJ databases">
        <authorList>
            <person name="Chen Y."/>
            <person name="Shah S."/>
            <person name="Dougan E. K."/>
            <person name="Thang M."/>
            <person name="Chan C."/>
        </authorList>
    </citation>
    <scope>NUCLEOTIDE SEQUENCE [LARGE SCALE GENOMIC DNA]</scope>
</reference>
<dbReference type="CDD" id="cd19757">
    <property type="entry name" value="Bbox1"/>
    <property type="match status" value="1"/>
</dbReference>
<keyword evidence="1" id="KW-0862">Zinc</keyword>
<dbReference type="PROSITE" id="PS50119">
    <property type="entry name" value="ZF_BBOX"/>
    <property type="match status" value="1"/>
</dbReference>
<keyword evidence="5" id="KW-1185">Reference proteome</keyword>
<evidence type="ECO:0000313" key="4">
    <source>
        <dbReference type="EMBL" id="CAK9084124.1"/>
    </source>
</evidence>
<evidence type="ECO:0000259" key="3">
    <source>
        <dbReference type="PROSITE" id="PS50119"/>
    </source>
</evidence>
<sequence length="330" mass="37037">MGCGASVSQGIGVAEHCDASTSKRFHDTDEPRTTEASIEASQNASEDGTKSTKSAGTATEPLKPSKEPLVASKPQPKSAKPEKATGANSFARLFRSYSEEKGDWGRPTSRPQYDPLMDEIFEVKEREQAERQREPLVSPKYVMRAAEILGVDLLEEPFLVPLLKSSLPSLSNAYQRGGLQEELFLVEVALAKERQARQYQEVPRELGCEECGEAAIDYCPACEGLFCRSCFERLHAKGRRSEHPRLELSMAGFKMKSESVQSQQIVHVQWHPFHDGQGLRYYYNFETQRSVRQLSRKELVWRPPPPLPENGREEANNSAFALAEISIIYI</sequence>
<feature type="region of interest" description="Disordered" evidence="2">
    <location>
        <begin position="1"/>
        <end position="85"/>
    </location>
</feature>
<feature type="compositionally biased region" description="Polar residues" evidence="2">
    <location>
        <begin position="34"/>
        <end position="57"/>
    </location>
</feature>
<evidence type="ECO:0000313" key="5">
    <source>
        <dbReference type="Proteomes" id="UP001642464"/>
    </source>
</evidence>
<proteinExistence type="predicted"/>
<feature type="domain" description="B box-type" evidence="3">
    <location>
        <begin position="203"/>
        <end position="248"/>
    </location>
</feature>
<organism evidence="4 5">
    <name type="scientific">Durusdinium trenchii</name>
    <dbReference type="NCBI Taxonomy" id="1381693"/>
    <lineage>
        <taxon>Eukaryota</taxon>
        <taxon>Sar</taxon>
        <taxon>Alveolata</taxon>
        <taxon>Dinophyceae</taxon>
        <taxon>Suessiales</taxon>
        <taxon>Symbiodiniaceae</taxon>
        <taxon>Durusdinium</taxon>
    </lineage>
</organism>
<dbReference type="EMBL" id="CAXAMM010039130">
    <property type="protein sequence ID" value="CAK9084124.1"/>
    <property type="molecule type" value="Genomic_DNA"/>
</dbReference>
<keyword evidence="1" id="KW-0479">Metal-binding</keyword>
<feature type="compositionally biased region" description="Basic and acidic residues" evidence="2">
    <location>
        <begin position="24"/>
        <end position="33"/>
    </location>
</feature>
<name>A0ABP0Q8A7_9DINO</name>
<comment type="caution">
    <text evidence="4">The sequence shown here is derived from an EMBL/GenBank/DDBJ whole genome shotgun (WGS) entry which is preliminary data.</text>
</comment>